<dbReference type="InterPro" id="IPR014982">
    <property type="entry name" value="GSCFA"/>
</dbReference>
<comment type="caution">
    <text evidence="2">The sequence shown here is derived from an EMBL/GenBank/DDBJ whole genome shotgun (WGS) entry which is preliminary data.</text>
</comment>
<gene>
    <name evidence="2" type="ORF">SDC9_49889</name>
</gene>
<dbReference type="Pfam" id="PF08885">
    <property type="entry name" value="GSCFA"/>
    <property type="match status" value="1"/>
</dbReference>
<protein>
    <recommendedName>
        <fullName evidence="1">GSCFA domain-containing protein</fullName>
    </recommendedName>
</protein>
<dbReference type="EMBL" id="VSSQ01000968">
    <property type="protein sequence ID" value="MPM03622.1"/>
    <property type="molecule type" value="Genomic_DNA"/>
</dbReference>
<evidence type="ECO:0000313" key="2">
    <source>
        <dbReference type="EMBL" id="MPM03622.1"/>
    </source>
</evidence>
<dbReference type="Gene3D" id="3.40.50.1110">
    <property type="entry name" value="SGNH hydrolase"/>
    <property type="match status" value="1"/>
</dbReference>
<proteinExistence type="predicted"/>
<dbReference type="InterPro" id="IPR036514">
    <property type="entry name" value="SGNH_hydro_sf"/>
</dbReference>
<feature type="domain" description="GSCFA" evidence="1">
    <location>
        <begin position="20"/>
        <end position="256"/>
    </location>
</feature>
<name>A0A644WIN4_9ZZZZ</name>
<sequence length="316" mass="36672">MFTTTVNIPSSARKINHNSKLITLGSCFSEHIGKKLTDFCFLVKSNPFGVLFNPVSIKNGLVDLLTEKKYTEADLFQNGSLWSSFSHSTLFSETVQEVCLQRINSSLEISAAILKEVDFILITFGTAWVYELKEDGRIVANCHKLPAEQFVRRRLSVDDIVKDYADLLMKIKAINPKTEVIFTVSPVRHWKDGAHENNISKGILLLAIDKLLRQFDFLHYFPAYEIQMDELRDYRYYAEDMLHPSEQAVKYIWERFSSAFFSEETIGINKKIERFNNMLNHRPIHQQSKENQIFKRKLEEEKSALLKSYPFLTGRI</sequence>
<organism evidence="2">
    <name type="scientific">bioreactor metagenome</name>
    <dbReference type="NCBI Taxonomy" id="1076179"/>
    <lineage>
        <taxon>unclassified sequences</taxon>
        <taxon>metagenomes</taxon>
        <taxon>ecological metagenomes</taxon>
    </lineage>
</organism>
<accession>A0A644WIN4</accession>
<evidence type="ECO:0000259" key="1">
    <source>
        <dbReference type="Pfam" id="PF08885"/>
    </source>
</evidence>
<dbReference type="SUPFAM" id="SSF52266">
    <property type="entry name" value="SGNH hydrolase"/>
    <property type="match status" value="1"/>
</dbReference>
<dbReference type="AlphaFoldDB" id="A0A644WIN4"/>
<reference evidence="2" key="1">
    <citation type="submission" date="2019-08" db="EMBL/GenBank/DDBJ databases">
        <authorList>
            <person name="Kucharzyk K."/>
            <person name="Murdoch R.W."/>
            <person name="Higgins S."/>
            <person name="Loffler F."/>
        </authorList>
    </citation>
    <scope>NUCLEOTIDE SEQUENCE</scope>
</reference>